<name>A0ACB6RID5_9PLEO</name>
<keyword evidence="2" id="KW-1185">Reference proteome</keyword>
<protein>
    <submittedName>
        <fullName evidence="1">Uncharacterized protein</fullName>
    </submittedName>
</protein>
<evidence type="ECO:0000313" key="1">
    <source>
        <dbReference type="EMBL" id="KAF2621452.1"/>
    </source>
</evidence>
<dbReference type="EMBL" id="MU006755">
    <property type="protein sequence ID" value="KAF2621452.1"/>
    <property type="molecule type" value="Genomic_DNA"/>
</dbReference>
<comment type="caution">
    <text evidence="1">The sequence shown here is derived from an EMBL/GenBank/DDBJ whole genome shotgun (WGS) entry which is preliminary data.</text>
</comment>
<dbReference type="Proteomes" id="UP000799754">
    <property type="component" value="Unassembled WGS sequence"/>
</dbReference>
<organism evidence="1 2">
    <name type="scientific">Macroventuria anomochaeta</name>
    <dbReference type="NCBI Taxonomy" id="301207"/>
    <lineage>
        <taxon>Eukaryota</taxon>
        <taxon>Fungi</taxon>
        <taxon>Dikarya</taxon>
        <taxon>Ascomycota</taxon>
        <taxon>Pezizomycotina</taxon>
        <taxon>Dothideomycetes</taxon>
        <taxon>Pleosporomycetidae</taxon>
        <taxon>Pleosporales</taxon>
        <taxon>Pleosporineae</taxon>
        <taxon>Didymellaceae</taxon>
        <taxon>Macroventuria</taxon>
    </lineage>
</organism>
<accession>A0ACB6RID5</accession>
<gene>
    <name evidence="1" type="ORF">BU25DRAFT_416114</name>
</gene>
<evidence type="ECO:0000313" key="2">
    <source>
        <dbReference type="Proteomes" id="UP000799754"/>
    </source>
</evidence>
<sequence length="106" mass="12403">MSGLEIAGVLLSAFPLLITSLKHWRDVAKVGSFWWRVRKDHTACLRWIRFHEILYKRNLKELLIPVLTDASEVKSLIIDLGGRDWSSKALQERLEERLHESYSLDM</sequence>
<reference evidence="1" key="1">
    <citation type="journal article" date="2020" name="Stud. Mycol.">
        <title>101 Dothideomycetes genomes: a test case for predicting lifestyles and emergence of pathogens.</title>
        <authorList>
            <person name="Haridas S."/>
            <person name="Albert R."/>
            <person name="Binder M."/>
            <person name="Bloem J."/>
            <person name="Labutti K."/>
            <person name="Salamov A."/>
            <person name="Andreopoulos B."/>
            <person name="Baker S."/>
            <person name="Barry K."/>
            <person name="Bills G."/>
            <person name="Bluhm B."/>
            <person name="Cannon C."/>
            <person name="Castanera R."/>
            <person name="Culley D."/>
            <person name="Daum C."/>
            <person name="Ezra D."/>
            <person name="Gonzalez J."/>
            <person name="Henrissat B."/>
            <person name="Kuo A."/>
            <person name="Liang C."/>
            <person name="Lipzen A."/>
            <person name="Lutzoni F."/>
            <person name="Magnuson J."/>
            <person name="Mondo S."/>
            <person name="Nolan M."/>
            <person name="Ohm R."/>
            <person name="Pangilinan J."/>
            <person name="Park H.-J."/>
            <person name="Ramirez L."/>
            <person name="Alfaro M."/>
            <person name="Sun H."/>
            <person name="Tritt A."/>
            <person name="Yoshinaga Y."/>
            <person name="Zwiers L.-H."/>
            <person name="Turgeon B."/>
            <person name="Goodwin S."/>
            <person name="Spatafora J."/>
            <person name="Crous P."/>
            <person name="Grigoriev I."/>
        </authorList>
    </citation>
    <scope>NUCLEOTIDE SEQUENCE</scope>
    <source>
        <strain evidence="1">CBS 525.71</strain>
    </source>
</reference>
<proteinExistence type="predicted"/>